<dbReference type="GO" id="GO:0004016">
    <property type="term" value="F:adenylate cyclase activity"/>
    <property type="evidence" value="ECO:0007669"/>
    <property type="project" value="UniProtKB-ARBA"/>
</dbReference>
<dbReference type="RefSeq" id="WP_149729580.1">
    <property type="nucleotide sequence ID" value="NZ_VUJV01000006.1"/>
</dbReference>
<dbReference type="Proteomes" id="UP000325003">
    <property type="component" value="Unassembled WGS sequence"/>
</dbReference>
<dbReference type="GO" id="GO:0035556">
    <property type="term" value="P:intracellular signal transduction"/>
    <property type="evidence" value="ECO:0007669"/>
    <property type="project" value="InterPro"/>
</dbReference>
<dbReference type="InterPro" id="IPR001054">
    <property type="entry name" value="A/G_cyclase"/>
</dbReference>
<dbReference type="InterPro" id="IPR029787">
    <property type="entry name" value="Nucleotide_cyclase"/>
</dbReference>
<evidence type="ECO:0000313" key="7">
    <source>
        <dbReference type="EMBL" id="KAA1416910.1"/>
    </source>
</evidence>
<dbReference type="GO" id="GO:0006171">
    <property type="term" value="P:cAMP biosynthetic process"/>
    <property type="evidence" value="ECO:0007669"/>
    <property type="project" value="TreeGrafter"/>
</dbReference>
<keyword evidence="3 4" id="KW-1133">Transmembrane helix</keyword>
<comment type="caution">
    <text evidence="7">The sequence shown here is derived from an EMBL/GenBank/DDBJ whole genome shotgun (WGS) entry which is preliminary data.</text>
</comment>
<dbReference type="Pfam" id="PF00211">
    <property type="entry name" value="Guanylate_cyc"/>
    <property type="match status" value="1"/>
</dbReference>
<protein>
    <submittedName>
        <fullName evidence="7">Adenylate/guanylate cyclase domain-containing protein</fullName>
    </submittedName>
</protein>
<feature type="transmembrane region" description="Helical" evidence="4">
    <location>
        <begin position="152"/>
        <end position="173"/>
    </location>
</feature>
<feature type="domain" description="Guanylate cyclase" evidence="5">
    <location>
        <begin position="344"/>
        <end position="469"/>
    </location>
</feature>
<evidence type="ECO:0000259" key="6">
    <source>
        <dbReference type="PROSITE" id="PS50885"/>
    </source>
</evidence>
<dbReference type="CDD" id="cd07302">
    <property type="entry name" value="CHD"/>
    <property type="match status" value="1"/>
</dbReference>
<keyword evidence="4" id="KW-0472">Membrane</keyword>
<reference evidence="7 8" key="2">
    <citation type="submission" date="2019-09" db="EMBL/GenBank/DDBJ databases">
        <authorList>
            <person name="Jin C."/>
        </authorList>
    </citation>
    <scope>NUCLEOTIDE SEQUENCE [LARGE SCALE GENOMIC DNA]</scope>
    <source>
        <strain evidence="7 8">BN130099</strain>
    </source>
</reference>
<dbReference type="InterPro" id="IPR050697">
    <property type="entry name" value="Adenylyl/Guanylyl_Cyclase_3/4"/>
</dbReference>
<evidence type="ECO:0000256" key="1">
    <source>
        <dbReference type="ARBA" id="ARBA00005381"/>
    </source>
</evidence>
<dbReference type="SUPFAM" id="SSF158472">
    <property type="entry name" value="HAMP domain-like"/>
    <property type="match status" value="1"/>
</dbReference>
<feature type="transmembrane region" description="Helical" evidence="4">
    <location>
        <begin position="236"/>
        <end position="255"/>
    </location>
</feature>
<dbReference type="EMBL" id="VUJV01000006">
    <property type="protein sequence ID" value="KAA1416910.1"/>
    <property type="molecule type" value="Genomic_DNA"/>
</dbReference>
<evidence type="ECO:0000313" key="8">
    <source>
        <dbReference type="Proteomes" id="UP000325003"/>
    </source>
</evidence>
<dbReference type="PROSITE" id="PS50885">
    <property type="entry name" value="HAMP"/>
    <property type="match status" value="1"/>
</dbReference>
<dbReference type="InterPro" id="IPR003660">
    <property type="entry name" value="HAMP_dom"/>
</dbReference>
<dbReference type="PANTHER" id="PTHR43081">
    <property type="entry name" value="ADENYLATE CYCLASE, TERMINAL-DIFFERENTIATION SPECIFIC-RELATED"/>
    <property type="match status" value="1"/>
</dbReference>
<accession>A0A5B1LAV7</accession>
<name>A0A5B1LAV7_9ACTN</name>
<feature type="transmembrane region" description="Helical" evidence="4">
    <location>
        <begin position="204"/>
        <end position="224"/>
    </location>
</feature>
<keyword evidence="2 4" id="KW-0812">Transmembrane</keyword>
<feature type="domain" description="HAMP" evidence="6">
    <location>
        <begin position="260"/>
        <end position="312"/>
    </location>
</feature>
<dbReference type="PROSITE" id="PS50125">
    <property type="entry name" value="GUANYLATE_CYCLASE_2"/>
    <property type="match status" value="1"/>
</dbReference>
<dbReference type="PANTHER" id="PTHR43081:SF1">
    <property type="entry name" value="ADENYLATE CYCLASE, TERMINAL-DIFFERENTIATION SPECIFIC"/>
    <property type="match status" value="1"/>
</dbReference>
<dbReference type="SMART" id="SM00044">
    <property type="entry name" value="CYCc"/>
    <property type="match status" value="1"/>
</dbReference>
<reference evidence="7 8" key="1">
    <citation type="submission" date="2019-09" db="EMBL/GenBank/DDBJ databases">
        <title>Nocardioides panacisoli sp. nov., isolated from the soil of a ginseng field.</title>
        <authorList>
            <person name="Cho C."/>
        </authorList>
    </citation>
    <scope>NUCLEOTIDE SEQUENCE [LARGE SCALE GENOMIC DNA]</scope>
    <source>
        <strain evidence="7 8">BN130099</strain>
    </source>
</reference>
<evidence type="ECO:0000256" key="3">
    <source>
        <dbReference type="ARBA" id="ARBA00022989"/>
    </source>
</evidence>
<dbReference type="GO" id="GO:0016020">
    <property type="term" value="C:membrane"/>
    <property type="evidence" value="ECO:0007669"/>
    <property type="project" value="InterPro"/>
</dbReference>
<evidence type="ECO:0000259" key="5">
    <source>
        <dbReference type="PROSITE" id="PS50125"/>
    </source>
</evidence>
<dbReference type="Gene3D" id="6.10.340.10">
    <property type="match status" value="1"/>
</dbReference>
<comment type="similarity">
    <text evidence="1">Belongs to the adenylyl cyclase class-3 family.</text>
</comment>
<sequence>MTGRAGLLDELSTLLRADSISEGIDTPGRARLARAVIATVVVVANVVGAAMVLALTLVVIPLPEVDDVSPFSYVLAAAAYVVVAVAIGVVVGIRGQQEIIAWLATGGPASPAVRASILGMPLRLFRLQLTLWLGGAVAFGTFVATLGAERGLWVGLIVALTGLTTASLAYLLVERLTRQVAARAMVGAEPSDLEGGRGVAVRGVLAWALGSGIPVAGLLILAVRTLLPSEVTRTELAVATVVLTGTSLVVGLRSVTLAARATADPVVGVAAAMARVHRGDLAARVPVYDGTEIGRLQLGFNEMVSGLEERERIRAAFGTYVDPAIAEHVLREGTDLAGEELELSMLFVDIRNFTGFAEQTTAPEVVSTINRLFERAVPAIREHGGHVDKFVGDGLLAVFGAPRRLDNHADAAVAAALAIADAAEAEFAGSLSIGIGVNTGTVVAGNVGGAGRFEFSVIGDPVNVAARIESATRQTGDTILVSARTCDLLDATDMQVVERPAIELKGKSGAVSLFAITRSA</sequence>
<dbReference type="SUPFAM" id="SSF55073">
    <property type="entry name" value="Nucleotide cyclase"/>
    <property type="match status" value="1"/>
</dbReference>
<dbReference type="AlphaFoldDB" id="A0A5B1LAV7"/>
<dbReference type="SMART" id="SM00304">
    <property type="entry name" value="HAMP"/>
    <property type="match status" value="1"/>
</dbReference>
<dbReference type="Gene3D" id="3.30.70.1230">
    <property type="entry name" value="Nucleotide cyclase"/>
    <property type="match status" value="1"/>
</dbReference>
<feature type="transmembrane region" description="Helical" evidence="4">
    <location>
        <begin position="124"/>
        <end position="146"/>
    </location>
</feature>
<dbReference type="Pfam" id="PF00672">
    <property type="entry name" value="HAMP"/>
    <property type="match status" value="1"/>
</dbReference>
<feature type="transmembrane region" description="Helical" evidence="4">
    <location>
        <begin position="72"/>
        <end position="93"/>
    </location>
</feature>
<feature type="transmembrane region" description="Helical" evidence="4">
    <location>
        <begin position="35"/>
        <end position="60"/>
    </location>
</feature>
<evidence type="ECO:0000256" key="2">
    <source>
        <dbReference type="ARBA" id="ARBA00022692"/>
    </source>
</evidence>
<evidence type="ECO:0000256" key="4">
    <source>
        <dbReference type="SAM" id="Phobius"/>
    </source>
</evidence>
<dbReference type="CDD" id="cd06225">
    <property type="entry name" value="HAMP"/>
    <property type="match status" value="1"/>
</dbReference>
<keyword evidence="8" id="KW-1185">Reference proteome</keyword>
<organism evidence="7 8">
    <name type="scientific">Nocardioides humilatus</name>
    <dbReference type="NCBI Taxonomy" id="2607660"/>
    <lineage>
        <taxon>Bacteria</taxon>
        <taxon>Bacillati</taxon>
        <taxon>Actinomycetota</taxon>
        <taxon>Actinomycetes</taxon>
        <taxon>Propionibacteriales</taxon>
        <taxon>Nocardioidaceae</taxon>
        <taxon>Nocardioides</taxon>
    </lineage>
</organism>
<proteinExistence type="inferred from homology"/>
<gene>
    <name evidence="7" type="ORF">F0U44_17130</name>
</gene>